<dbReference type="Proteomes" id="UP000643207">
    <property type="component" value="Unassembled WGS sequence"/>
</dbReference>
<gene>
    <name evidence="2" type="ORF">JI742_07440</name>
</gene>
<feature type="transmembrane region" description="Helical" evidence="1">
    <location>
        <begin position="45"/>
        <end position="63"/>
    </location>
</feature>
<evidence type="ECO:0000313" key="3">
    <source>
        <dbReference type="Proteomes" id="UP000643207"/>
    </source>
</evidence>
<dbReference type="Pfam" id="PF09842">
    <property type="entry name" value="DUF2069"/>
    <property type="match status" value="1"/>
</dbReference>
<dbReference type="EMBL" id="JAERRA010000001">
    <property type="protein sequence ID" value="MBL0719719.1"/>
    <property type="molecule type" value="Genomic_DNA"/>
</dbReference>
<comment type="caution">
    <text evidence="2">The sequence shown here is derived from an EMBL/GenBank/DDBJ whole genome shotgun (WGS) entry which is preliminary data.</text>
</comment>
<accession>A0A9X1BRA3</accession>
<dbReference type="AlphaFoldDB" id="A0A9X1BRA3"/>
<proteinExistence type="predicted"/>
<name>A0A9X1BRA3_9BURK</name>
<evidence type="ECO:0000256" key="1">
    <source>
        <dbReference type="SAM" id="Phobius"/>
    </source>
</evidence>
<feature type="transmembrane region" description="Helical" evidence="1">
    <location>
        <begin position="70"/>
        <end position="90"/>
    </location>
</feature>
<reference evidence="2 3" key="1">
    <citation type="submission" date="2021-01" db="EMBL/GenBank/DDBJ databases">
        <title>Piscinibacter sp. Jin2 Genome sequencing and assembly.</title>
        <authorList>
            <person name="Kim I."/>
        </authorList>
    </citation>
    <scope>NUCLEOTIDE SEQUENCE [LARGE SCALE GENOMIC DNA]</scope>
    <source>
        <strain evidence="2 3">Jin2</strain>
    </source>
</reference>
<keyword evidence="1" id="KW-0812">Transmembrane</keyword>
<feature type="transmembrane region" description="Helical" evidence="1">
    <location>
        <begin position="20"/>
        <end position="39"/>
    </location>
</feature>
<feature type="transmembrane region" description="Helical" evidence="1">
    <location>
        <begin position="96"/>
        <end position="117"/>
    </location>
</feature>
<protein>
    <submittedName>
        <fullName evidence="2">DUF2069 domain-containing protein</fullName>
    </submittedName>
</protein>
<organism evidence="2 3">
    <name type="scientific">Aquariibacter lacus</name>
    <dbReference type="NCBI Taxonomy" id="2801332"/>
    <lineage>
        <taxon>Bacteria</taxon>
        <taxon>Pseudomonadati</taxon>
        <taxon>Pseudomonadota</taxon>
        <taxon>Betaproteobacteria</taxon>
        <taxon>Burkholderiales</taxon>
        <taxon>Sphaerotilaceae</taxon>
        <taxon>Aquariibacter</taxon>
    </lineage>
</organism>
<keyword evidence="1" id="KW-0472">Membrane</keyword>
<evidence type="ECO:0000313" key="2">
    <source>
        <dbReference type="EMBL" id="MBL0719719.1"/>
    </source>
</evidence>
<sequence length="130" mass="13855">MPAMSFLPVPTPRAAAQSRAAALGLLLALIALGLLWELWLAPTGTGTLAIKVLPLVLALPGLLKQRLYTFRWLSLAVWLYFTEGVVRAWSDPAPSQALAGLEIALSIALFCACALHVRQRLALGRAQAAA</sequence>
<dbReference type="InterPro" id="IPR018643">
    <property type="entry name" value="DUF2069_membrane"/>
</dbReference>
<keyword evidence="1" id="KW-1133">Transmembrane helix</keyword>
<keyword evidence="3" id="KW-1185">Reference proteome</keyword>